<organism evidence="1 2">
    <name type="scientific">Sphaerodactylus townsendi</name>
    <dbReference type="NCBI Taxonomy" id="933632"/>
    <lineage>
        <taxon>Eukaryota</taxon>
        <taxon>Metazoa</taxon>
        <taxon>Chordata</taxon>
        <taxon>Craniata</taxon>
        <taxon>Vertebrata</taxon>
        <taxon>Euteleostomi</taxon>
        <taxon>Lepidosauria</taxon>
        <taxon>Squamata</taxon>
        <taxon>Bifurcata</taxon>
        <taxon>Gekkota</taxon>
        <taxon>Sphaerodactylidae</taxon>
        <taxon>Sphaerodactylus</taxon>
    </lineage>
</organism>
<sequence>MSLRSPVLPLLREVFHGAGGSWAMERLGSQYKLNCVSFVMFKWCINMRDLGPISDRPFSAGSSEMHMTFSHALSLSLSPIHTHTRMLLQRKSFQVNYTSDGPPMKIQPK</sequence>
<comment type="caution">
    <text evidence="1">The sequence shown here is derived from an EMBL/GenBank/DDBJ whole genome shotgun (WGS) entry which is preliminary data.</text>
</comment>
<evidence type="ECO:0000313" key="1">
    <source>
        <dbReference type="EMBL" id="KAH7990807.1"/>
    </source>
</evidence>
<name>A0ACB8EEG5_9SAUR</name>
<dbReference type="EMBL" id="CM037629">
    <property type="protein sequence ID" value="KAH7990807.1"/>
    <property type="molecule type" value="Genomic_DNA"/>
</dbReference>
<accession>A0ACB8EEG5</accession>
<protein>
    <submittedName>
        <fullName evidence="1">Uncharacterized protein</fullName>
    </submittedName>
</protein>
<dbReference type="Proteomes" id="UP000827872">
    <property type="component" value="Linkage Group LG16"/>
</dbReference>
<gene>
    <name evidence="1" type="ORF">K3G42_011736</name>
</gene>
<proteinExistence type="predicted"/>
<keyword evidence="2" id="KW-1185">Reference proteome</keyword>
<reference evidence="1" key="1">
    <citation type="submission" date="2021-08" db="EMBL/GenBank/DDBJ databases">
        <title>The first chromosome-level gecko genome reveals the dynamic sex chromosomes of Neotropical dwarf geckos (Sphaerodactylidae: Sphaerodactylus).</title>
        <authorList>
            <person name="Pinto B.J."/>
            <person name="Keating S.E."/>
            <person name="Gamble T."/>
        </authorList>
    </citation>
    <scope>NUCLEOTIDE SEQUENCE</scope>
    <source>
        <strain evidence="1">TG3544</strain>
    </source>
</reference>
<evidence type="ECO:0000313" key="2">
    <source>
        <dbReference type="Proteomes" id="UP000827872"/>
    </source>
</evidence>